<feature type="region of interest" description="Disordered" evidence="6">
    <location>
        <begin position="295"/>
        <end position="315"/>
    </location>
</feature>
<keyword evidence="3 7" id="KW-0812">Transmembrane</keyword>
<evidence type="ECO:0000256" key="7">
    <source>
        <dbReference type="SAM" id="Phobius"/>
    </source>
</evidence>
<keyword evidence="5 7" id="KW-0472">Membrane</keyword>
<keyword evidence="9" id="KW-1185">Reference proteome</keyword>
<feature type="transmembrane region" description="Helical" evidence="7">
    <location>
        <begin position="159"/>
        <end position="182"/>
    </location>
</feature>
<dbReference type="PANTHER" id="PTHR30213:SF0">
    <property type="entry name" value="UPF0761 MEMBRANE PROTEIN YIHY"/>
    <property type="match status" value="1"/>
</dbReference>
<evidence type="ECO:0000256" key="2">
    <source>
        <dbReference type="ARBA" id="ARBA00022475"/>
    </source>
</evidence>
<sequence length="315" mass="34196">MQQFRLDRRTHTAAQLSFYFLLAAVPGLTAILSIFNVFGEGPETVTRILDRVEQASGQEAAAQLEQPLMDLVQSPAGGAAFVIGILVALWSASKYVSAFGQDINDVYDMPEGRPLWLRRLQTFLVTILAIVMVVAIVACVVGSSSLVEALGFSGTAATVWMWTRFPLAVILTLLLIALLYLTTSNVKRPALNPATLGALIALLSWIVLSGALYLYAVVIGGFSSTYGSMAGVLIILFWLWLSNMALLFGAQFDAEVERVRQLQAGIRAEDVIQLAPRSRKKIVRDARTHARFQGRGRALRESAGATDGDEKALPV</sequence>
<gene>
    <name evidence="8" type="ORF">GCM10022261_10260</name>
</gene>
<accession>A0ABP8EHS9</accession>
<evidence type="ECO:0000256" key="4">
    <source>
        <dbReference type="ARBA" id="ARBA00022989"/>
    </source>
</evidence>
<feature type="transmembrane region" description="Helical" evidence="7">
    <location>
        <begin position="228"/>
        <end position="250"/>
    </location>
</feature>
<evidence type="ECO:0000313" key="8">
    <source>
        <dbReference type="EMBL" id="GAA4283495.1"/>
    </source>
</evidence>
<dbReference type="Pfam" id="PF03631">
    <property type="entry name" value="Virul_fac_BrkB"/>
    <property type="match status" value="1"/>
</dbReference>
<evidence type="ECO:0000256" key="1">
    <source>
        <dbReference type="ARBA" id="ARBA00004651"/>
    </source>
</evidence>
<dbReference type="InterPro" id="IPR017039">
    <property type="entry name" value="Virul_fac_BrkB"/>
</dbReference>
<dbReference type="EMBL" id="BAABAZ010000004">
    <property type="protein sequence ID" value="GAA4283495.1"/>
    <property type="molecule type" value="Genomic_DNA"/>
</dbReference>
<protein>
    <submittedName>
        <fullName evidence="8">YihY/virulence factor BrkB family protein</fullName>
    </submittedName>
</protein>
<feature type="transmembrane region" description="Helical" evidence="7">
    <location>
        <begin position="123"/>
        <end position="147"/>
    </location>
</feature>
<dbReference type="NCBIfam" id="TIGR00765">
    <property type="entry name" value="yihY_not_rbn"/>
    <property type="match status" value="1"/>
</dbReference>
<comment type="caution">
    <text evidence="8">The sequence shown here is derived from an EMBL/GenBank/DDBJ whole genome shotgun (WGS) entry which is preliminary data.</text>
</comment>
<evidence type="ECO:0000313" key="9">
    <source>
        <dbReference type="Proteomes" id="UP001501586"/>
    </source>
</evidence>
<reference evidence="9" key="1">
    <citation type="journal article" date="2019" name="Int. J. Syst. Evol. Microbiol.">
        <title>The Global Catalogue of Microorganisms (GCM) 10K type strain sequencing project: providing services to taxonomists for standard genome sequencing and annotation.</title>
        <authorList>
            <consortium name="The Broad Institute Genomics Platform"/>
            <consortium name="The Broad Institute Genome Sequencing Center for Infectious Disease"/>
            <person name="Wu L."/>
            <person name="Ma J."/>
        </authorList>
    </citation>
    <scope>NUCLEOTIDE SEQUENCE [LARGE SCALE GENOMIC DNA]</scope>
    <source>
        <strain evidence="9">JCM 17458</strain>
    </source>
</reference>
<dbReference type="Proteomes" id="UP001501586">
    <property type="component" value="Unassembled WGS sequence"/>
</dbReference>
<evidence type="ECO:0000256" key="5">
    <source>
        <dbReference type="ARBA" id="ARBA00023136"/>
    </source>
</evidence>
<evidence type="ECO:0000256" key="6">
    <source>
        <dbReference type="SAM" id="MobiDB-lite"/>
    </source>
</evidence>
<keyword evidence="4 7" id="KW-1133">Transmembrane helix</keyword>
<keyword evidence="2" id="KW-1003">Cell membrane</keyword>
<feature type="transmembrane region" description="Helical" evidence="7">
    <location>
        <begin position="12"/>
        <end position="35"/>
    </location>
</feature>
<name>A0ABP8EHS9_9MICO</name>
<comment type="subcellular location">
    <subcellularLocation>
        <location evidence="1">Cell membrane</location>
        <topology evidence="1">Multi-pass membrane protein</topology>
    </subcellularLocation>
</comment>
<organism evidence="8 9">
    <name type="scientific">Brevibacterium daeguense</name>
    <dbReference type="NCBI Taxonomy" id="909936"/>
    <lineage>
        <taxon>Bacteria</taxon>
        <taxon>Bacillati</taxon>
        <taxon>Actinomycetota</taxon>
        <taxon>Actinomycetes</taxon>
        <taxon>Micrococcales</taxon>
        <taxon>Brevibacteriaceae</taxon>
        <taxon>Brevibacterium</taxon>
    </lineage>
</organism>
<feature type="transmembrane region" description="Helical" evidence="7">
    <location>
        <begin position="194"/>
        <end position="216"/>
    </location>
</feature>
<dbReference type="PIRSF" id="PIRSF035875">
    <property type="entry name" value="RNase_BN"/>
    <property type="match status" value="1"/>
</dbReference>
<feature type="transmembrane region" description="Helical" evidence="7">
    <location>
        <begin position="74"/>
        <end position="92"/>
    </location>
</feature>
<evidence type="ECO:0000256" key="3">
    <source>
        <dbReference type="ARBA" id="ARBA00022692"/>
    </source>
</evidence>
<dbReference type="PANTHER" id="PTHR30213">
    <property type="entry name" value="INNER MEMBRANE PROTEIN YHJD"/>
    <property type="match status" value="1"/>
</dbReference>
<proteinExistence type="predicted"/>